<evidence type="ECO:0000313" key="3">
    <source>
        <dbReference type="Proteomes" id="UP000593765"/>
    </source>
</evidence>
<keyword evidence="1" id="KW-0472">Membrane</keyword>
<keyword evidence="1" id="KW-1133">Transmembrane helix</keyword>
<gene>
    <name evidence="2" type="ORF">IPV69_17725</name>
</gene>
<name>A0A7M2WU76_9BACT</name>
<keyword evidence="3" id="KW-1185">Reference proteome</keyword>
<reference evidence="2 3" key="1">
    <citation type="submission" date="2020-10" db="EMBL/GenBank/DDBJ databases">
        <title>Wide distribution of Phycisphaera-like planctomycetes from WD2101 soil group in peatlands and genome analysis of the first cultivated representative.</title>
        <authorList>
            <person name="Dedysh S.N."/>
            <person name="Beletsky A.V."/>
            <person name="Ivanova A."/>
            <person name="Kulichevskaya I.S."/>
            <person name="Suzina N.E."/>
            <person name="Philippov D.A."/>
            <person name="Rakitin A.L."/>
            <person name="Mardanov A.V."/>
            <person name="Ravin N.V."/>
        </authorList>
    </citation>
    <scope>NUCLEOTIDE SEQUENCE [LARGE SCALE GENOMIC DNA]</scope>
    <source>
        <strain evidence="2 3">M1803</strain>
    </source>
</reference>
<evidence type="ECO:0000313" key="2">
    <source>
        <dbReference type="EMBL" id="QOV88090.1"/>
    </source>
</evidence>
<proteinExistence type="predicted"/>
<dbReference type="AlphaFoldDB" id="A0A7M2WU76"/>
<protein>
    <submittedName>
        <fullName evidence="2">Uncharacterized protein</fullName>
    </submittedName>
</protein>
<accession>A0A7M2WU76</accession>
<feature type="transmembrane region" description="Helical" evidence="1">
    <location>
        <begin position="12"/>
        <end position="30"/>
    </location>
</feature>
<keyword evidence="1" id="KW-0812">Transmembrane</keyword>
<dbReference type="Proteomes" id="UP000593765">
    <property type="component" value="Chromosome"/>
</dbReference>
<sequence>MQPVLPSADIGWPKIVMGAIAGLVLAALAVGPRLVRQSASDTLDESNHGA</sequence>
<dbReference type="RefSeq" id="WP_206291058.1">
    <property type="nucleotide sequence ID" value="NZ_CP063458.1"/>
</dbReference>
<evidence type="ECO:0000256" key="1">
    <source>
        <dbReference type="SAM" id="Phobius"/>
    </source>
</evidence>
<dbReference type="KEGG" id="hbs:IPV69_17725"/>
<organism evidence="2 3">
    <name type="scientific">Humisphaera borealis</name>
    <dbReference type="NCBI Taxonomy" id="2807512"/>
    <lineage>
        <taxon>Bacteria</taxon>
        <taxon>Pseudomonadati</taxon>
        <taxon>Planctomycetota</taxon>
        <taxon>Phycisphaerae</taxon>
        <taxon>Tepidisphaerales</taxon>
        <taxon>Tepidisphaeraceae</taxon>
        <taxon>Humisphaera</taxon>
    </lineage>
</organism>
<dbReference type="EMBL" id="CP063458">
    <property type="protein sequence ID" value="QOV88090.1"/>
    <property type="molecule type" value="Genomic_DNA"/>
</dbReference>